<dbReference type="EMBL" id="CP097095">
    <property type="protein sequence ID" value="UQF79749.1"/>
    <property type="molecule type" value="Genomic_DNA"/>
</dbReference>
<organism evidence="2 3">
    <name type="scientific">Actinomyces graevenitzii</name>
    <dbReference type="NCBI Taxonomy" id="55565"/>
    <lineage>
        <taxon>Bacteria</taxon>
        <taxon>Bacillati</taxon>
        <taxon>Actinomycetota</taxon>
        <taxon>Actinomycetes</taxon>
        <taxon>Actinomycetales</taxon>
        <taxon>Actinomycetaceae</taxon>
        <taxon>Actinomyces</taxon>
    </lineage>
</organism>
<feature type="compositionally biased region" description="Basic and acidic residues" evidence="1">
    <location>
        <begin position="102"/>
        <end position="128"/>
    </location>
</feature>
<proteinExistence type="predicted"/>
<sequence>MARRVLAIARTSSDETAMTRPFKGLADVELIDASSGQARAVIARYGIKAQPAWLYPLGESVIVAVGSPEPIVQRLREQLAREMKPGLEQKHQVHQPLQSQDKQVRDKEPKRRLTRQRVLEMMEGRADQLHPVTQVSRVNRRLSMERARTRGSESE</sequence>
<reference evidence="2" key="1">
    <citation type="submission" date="2022-05" db="EMBL/GenBank/DDBJ databases">
        <title>Using nanopore sequencing to obtain complete genomes from saliva samples.</title>
        <authorList>
            <person name="Baker J.L."/>
        </authorList>
    </citation>
    <scope>NUCLEOTIDE SEQUENCE</scope>
    <source>
        <strain evidence="2">JCVI-JB-Ag32</strain>
    </source>
</reference>
<evidence type="ECO:0000313" key="2">
    <source>
        <dbReference type="EMBL" id="UQF79749.1"/>
    </source>
</evidence>
<feature type="region of interest" description="Disordered" evidence="1">
    <location>
        <begin position="82"/>
        <end position="155"/>
    </location>
</feature>
<dbReference type="AlphaFoldDB" id="A0A9E7AJE1"/>
<accession>A0A9E7AJE1</accession>
<feature type="compositionally biased region" description="Basic and acidic residues" evidence="1">
    <location>
        <begin position="82"/>
        <end position="91"/>
    </location>
</feature>
<name>A0A9E7AJE1_9ACTO</name>
<evidence type="ECO:0000313" key="3">
    <source>
        <dbReference type="Proteomes" id="UP000830236"/>
    </source>
</evidence>
<dbReference type="Proteomes" id="UP000830236">
    <property type="component" value="Chromosome"/>
</dbReference>
<feature type="compositionally biased region" description="Basic and acidic residues" evidence="1">
    <location>
        <begin position="142"/>
        <end position="155"/>
    </location>
</feature>
<dbReference type="KEGG" id="agh:M3I41_00245"/>
<protein>
    <recommendedName>
        <fullName evidence="4">Thioredoxin</fullName>
    </recommendedName>
</protein>
<evidence type="ECO:0000256" key="1">
    <source>
        <dbReference type="SAM" id="MobiDB-lite"/>
    </source>
</evidence>
<gene>
    <name evidence="2" type="ORF">M3I41_00245</name>
</gene>
<evidence type="ECO:0008006" key="4">
    <source>
        <dbReference type="Google" id="ProtNLM"/>
    </source>
</evidence>